<comment type="similarity">
    <text evidence="9">Belongs to the G-protein coupled receptor 1 family.</text>
</comment>
<keyword evidence="9" id="KW-0297">G-protein coupled receptor</keyword>
<organism evidence="12 13">
    <name type="scientific">Myodes glareolus</name>
    <name type="common">Bank vole</name>
    <name type="synonym">Clethrionomys glareolus</name>
    <dbReference type="NCBI Taxonomy" id="447135"/>
    <lineage>
        <taxon>Eukaryota</taxon>
        <taxon>Metazoa</taxon>
        <taxon>Chordata</taxon>
        <taxon>Craniata</taxon>
        <taxon>Vertebrata</taxon>
        <taxon>Euteleostomi</taxon>
        <taxon>Mammalia</taxon>
        <taxon>Eutheria</taxon>
        <taxon>Euarchontoglires</taxon>
        <taxon>Glires</taxon>
        <taxon>Rodentia</taxon>
        <taxon>Myomorpha</taxon>
        <taxon>Muroidea</taxon>
        <taxon>Cricetidae</taxon>
        <taxon>Arvicolinae</taxon>
        <taxon>Myodes</taxon>
    </lineage>
</organism>
<evidence type="ECO:0000256" key="5">
    <source>
        <dbReference type="ARBA" id="ARBA00022725"/>
    </source>
</evidence>
<sequence>DQENQTTSVTFILLASQNIRTSSAPVLLFLTTFSVTVLGNLGMIAIIRVNTQLRNTPMYFFLAHLTFVDFCYSTAVTKLLENLLVKTEPSPSQAVSCSSCTTCVVTETYTLAVMAYDRFVAVCDPLRCTVFHVPQTVLHFSGASYSWGLICSTRLLTI</sequence>
<keyword evidence="2" id="KW-1003">Cell membrane</keyword>
<evidence type="ECO:0000256" key="10">
    <source>
        <dbReference type="SAM" id="Phobius"/>
    </source>
</evidence>
<protein>
    <recommendedName>
        <fullName evidence="11">G-protein coupled receptors family 1 profile domain-containing protein</fullName>
    </recommendedName>
</protein>
<keyword evidence="3" id="KW-0716">Sensory transduction</keyword>
<evidence type="ECO:0000256" key="3">
    <source>
        <dbReference type="ARBA" id="ARBA00022606"/>
    </source>
</evidence>
<feature type="transmembrane region" description="Helical" evidence="10">
    <location>
        <begin position="26"/>
        <end position="47"/>
    </location>
</feature>
<dbReference type="SUPFAM" id="SSF81321">
    <property type="entry name" value="Family A G protein-coupled receptor-like"/>
    <property type="match status" value="1"/>
</dbReference>
<evidence type="ECO:0000256" key="7">
    <source>
        <dbReference type="ARBA" id="ARBA00023136"/>
    </source>
</evidence>
<gene>
    <name evidence="12" type="ORF">U0070_027536</name>
</gene>
<dbReference type="GO" id="GO:0007608">
    <property type="term" value="P:sensory perception of smell"/>
    <property type="evidence" value="ECO:0007669"/>
    <property type="project" value="UniProtKB-KW"/>
</dbReference>
<dbReference type="GO" id="GO:0004930">
    <property type="term" value="F:G protein-coupled receptor activity"/>
    <property type="evidence" value="ECO:0007669"/>
    <property type="project" value="UniProtKB-KW"/>
</dbReference>
<dbReference type="Gene3D" id="1.20.1070.10">
    <property type="entry name" value="Rhodopsin 7-helix transmembrane proteins"/>
    <property type="match status" value="1"/>
</dbReference>
<evidence type="ECO:0000256" key="4">
    <source>
        <dbReference type="ARBA" id="ARBA00022692"/>
    </source>
</evidence>
<evidence type="ECO:0000313" key="13">
    <source>
        <dbReference type="Proteomes" id="UP001488838"/>
    </source>
</evidence>
<keyword evidence="4 9" id="KW-0812">Transmembrane</keyword>
<keyword evidence="8 9" id="KW-0675">Receptor</keyword>
<dbReference type="InterPro" id="IPR000276">
    <property type="entry name" value="GPCR_Rhodpsn"/>
</dbReference>
<dbReference type="GO" id="GO:0005886">
    <property type="term" value="C:plasma membrane"/>
    <property type="evidence" value="ECO:0007669"/>
    <property type="project" value="UniProtKB-SubCell"/>
</dbReference>
<feature type="transmembrane region" description="Helical" evidence="10">
    <location>
        <begin position="59"/>
        <end position="80"/>
    </location>
</feature>
<dbReference type="PRINTS" id="PR00237">
    <property type="entry name" value="GPCRRHODOPSN"/>
</dbReference>
<comment type="caution">
    <text evidence="12">The sequence shown here is derived from an EMBL/GenBank/DDBJ whole genome shotgun (WGS) entry which is preliminary data.</text>
</comment>
<dbReference type="PANTHER" id="PTHR48018">
    <property type="entry name" value="OLFACTORY RECEPTOR"/>
    <property type="match status" value="1"/>
</dbReference>
<evidence type="ECO:0000256" key="6">
    <source>
        <dbReference type="ARBA" id="ARBA00022989"/>
    </source>
</evidence>
<dbReference type="AlphaFoldDB" id="A0AAW0GVN3"/>
<evidence type="ECO:0000256" key="2">
    <source>
        <dbReference type="ARBA" id="ARBA00022475"/>
    </source>
</evidence>
<keyword evidence="9" id="KW-0807">Transducer</keyword>
<dbReference type="Pfam" id="PF00001">
    <property type="entry name" value="7tm_1"/>
    <property type="match status" value="1"/>
</dbReference>
<evidence type="ECO:0000256" key="8">
    <source>
        <dbReference type="ARBA" id="ARBA00023170"/>
    </source>
</evidence>
<reference evidence="12 13" key="1">
    <citation type="journal article" date="2023" name="bioRxiv">
        <title>Conserved and derived expression patterns and positive selection on dental genes reveal complex evolutionary context of ever-growing rodent molars.</title>
        <authorList>
            <person name="Calamari Z.T."/>
            <person name="Song A."/>
            <person name="Cohen E."/>
            <person name="Akter M."/>
            <person name="Roy R.D."/>
            <person name="Hallikas O."/>
            <person name="Christensen M.M."/>
            <person name="Li P."/>
            <person name="Marangoni P."/>
            <person name="Jernvall J."/>
            <person name="Klein O.D."/>
        </authorList>
    </citation>
    <scope>NUCLEOTIDE SEQUENCE [LARGE SCALE GENOMIC DNA]</scope>
    <source>
        <strain evidence="12">V071</strain>
    </source>
</reference>
<evidence type="ECO:0000259" key="11">
    <source>
        <dbReference type="PROSITE" id="PS50262"/>
    </source>
</evidence>
<keyword evidence="5" id="KW-0552">Olfaction</keyword>
<comment type="subcellular location">
    <subcellularLocation>
        <location evidence="1">Cell membrane</location>
        <topology evidence="1">Multi-pass membrane protein</topology>
    </subcellularLocation>
</comment>
<accession>A0AAW0GVN3</accession>
<dbReference type="InterPro" id="IPR017452">
    <property type="entry name" value="GPCR_Rhodpsn_7TM"/>
</dbReference>
<proteinExistence type="inferred from homology"/>
<dbReference type="PROSITE" id="PS50262">
    <property type="entry name" value="G_PROTEIN_RECEP_F1_2"/>
    <property type="match status" value="1"/>
</dbReference>
<evidence type="ECO:0000256" key="9">
    <source>
        <dbReference type="RuleBase" id="RU000688"/>
    </source>
</evidence>
<name>A0AAW0GVN3_MYOGA</name>
<feature type="domain" description="G-protein coupled receptors family 1 profile" evidence="11">
    <location>
        <begin position="39"/>
        <end position="158"/>
    </location>
</feature>
<evidence type="ECO:0000256" key="1">
    <source>
        <dbReference type="ARBA" id="ARBA00004651"/>
    </source>
</evidence>
<keyword evidence="6 10" id="KW-1133">Transmembrane helix</keyword>
<evidence type="ECO:0000313" key="12">
    <source>
        <dbReference type="EMBL" id="KAK7794992.1"/>
    </source>
</evidence>
<keyword evidence="7 10" id="KW-0472">Membrane</keyword>
<dbReference type="EMBL" id="JBBHLL010005617">
    <property type="protein sequence ID" value="KAK7794992.1"/>
    <property type="molecule type" value="Genomic_DNA"/>
</dbReference>
<keyword evidence="13" id="KW-1185">Reference proteome</keyword>
<dbReference type="Proteomes" id="UP001488838">
    <property type="component" value="Unassembled WGS sequence"/>
</dbReference>
<dbReference type="PROSITE" id="PS00237">
    <property type="entry name" value="G_PROTEIN_RECEP_F1_1"/>
    <property type="match status" value="1"/>
</dbReference>
<feature type="non-terminal residue" evidence="12">
    <location>
        <position position="1"/>
    </location>
</feature>